<evidence type="ECO:0000313" key="2">
    <source>
        <dbReference type="Proteomes" id="UP001187531"/>
    </source>
</evidence>
<keyword evidence="2" id="KW-1185">Reference proteome</keyword>
<evidence type="ECO:0000313" key="1">
    <source>
        <dbReference type="EMBL" id="KAK2722954.1"/>
    </source>
</evidence>
<dbReference type="Proteomes" id="UP001187531">
    <property type="component" value="Unassembled WGS sequence"/>
</dbReference>
<proteinExistence type="predicted"/>
<reference evidence="1" key="1">
    <citation type="submission" date="2023-07" db="EMBL/GenBank/DDBJ databases">
        <title>Chromosome-level genome assembly of Artemia franciscana.</title>
        <authorList>
            <person name="Jo E."/>
        </authorList>
    </citation>
    <scope>NUCLEOTIDE SEQUENCE</scope>
    <source>
        <tissue evidence="1">Whole body</tissue>
    </source>
</reference>
<gene>
    <name evidence="1" type="ORF">QYM36_003221</name>
</gene>
<comment type="caution">
    <text evidence="1">The sequence shown here is derived from an EMBL/GenBank/DDBJ whole genome shotgun (WGS) entry which is preliminary data.</text>
</comment>
<name>A0AA88LDY8_ARTSF</name>
<dbReference type="EMBL" id="JAVRJZ010000005">
    <property type="protein sequence ID" value="KAK2722954.1"/>
    <property type="molecule type" value="Genomic_DNA"/>
</dbReference>
<organism evidence="1 2">
    <name type="scientific">Artemia franciscana</name>
    <name type="common">Brine shrimp</name>
    <name type="synonym">Artemia sanfranciscana</name>
    <dbReference type="NCBI Taxonomy" id="6661"/>
    <lineage>
        <taxon>Eukaryota</taxon>
        <taxon>Metazoa</taxon>
        <taxon>Ecdysozoa</taxon>
        <taxon>Arthropoda</taxon>
        <taxon>Crustacea</taxon>
        <taxon>Branchiopoda</taxon>
        <taxon>Anostraca</taxon>
        <taxon>Artemiidae</taxon>
        <taxon>Artemia</taxon>
    </lineage>
</organism>
<dbReference type="AlphaFoldDB" id="A0AA88LDY8"/>
<dbReference type="PANTHER" id="PTHR45786:SF74">
    <property type="entry name" value="ATP-DEPENDENT DNA HELICASE"/>
    <property type="match status" value="1"/>
</dbReference>
<accession>A0AA88LDY8</accession>
<sequence length="241" mass="27762">MSKICPYCKALKFNGETMGMCCASGKVKLPLLAAPPEPLKTFLTGTTSESKRFLSKIRQYNSCFQMTSFGAQIENPDQFMSTFKVKGQIYHKAGSLLPFSGENHKFLQLYFISDRNSELNARCEISPNVERTIVSQLQHLFHENNNLVRLFKTAIDLMPTDTHKIVISADKTPPGQHVRRYNTPTIDEVAIVMVGDQFLPRDIILHKRNAQFLKAIHRWFYNLLQMMEGKRKFKKRIPSFR</sequence>
<dbReference type="PANTHER" id="PTHR45786">
    <property type="entry name" value="DNA BINDING PROTEIN-LIKE"/>
    <property type="match status" value="1"/>
</dbReference>
<evidence type="ECO:0008006" key="3">
    <source>
        <dbReference type="Google" id="ProtNLM"/>
    </source>
</evidence>
<protein>
    <recommendedName>
        <fullName evidence="3">Helitron helicase-like domain-containing protein</fullName>
    </recommendedName>
</protein>